<evidence type="ECO:0000256" key="1">
    <source>
        <dbReference type="SAM" id="MobiDB-lite"/>
    </source>
</evidence>
<reference evidence="2 3" key="1">
    <citation type="journal article" date="2018" name="Sci. Data">
        <title>The draft genome sequence of cork oak.</title>
        <authorList>
            <person name="Ramos A.M."/>
            <person name="Usie A."/>
            <person name="Barbosa P."/>
            <person name="Barros P.M."/>
            <person name="Capote T."/>
            <person name="Chaves I."/>
            <person name="Simoes F."/>
            <person name="Abreu I."/>
            <person name="Carrasquinho I."/>
            <person name="Faro C."/>
            <person name="Guimaraes J.B."/>
            <person name="Mendonca D."/>
            <person name="Nobrega F."/>
            <person name="Rodrigues L."/>
            <person name="Saibo N.J.M."/>
            <person name="Varela M.C."/>
            <person name="Egas C."/>
            <person name="Matos J."/>
            <person name="Miguel C.M."/>
            <person name="Oliveira M.M."/>
            <person name="Ricardo C.P."/>
            <person name="Goncalves S."/>
        </authorList>
    </citation>
    <scope>NUCLEOTIDE SEQUENCE [LARGE SCALE GENOMIC DNA]</scope>
    <source>
        <strain evidence="3">cv. HL8</strain>
    </source>
</reference>
<proteinExistence type="predicted"/>
<feature type="compositionally biased region" description="Low complexity" evidence="1">
    <location>
        <begin position="74"/>
        <end position="85"/>
    </location>
</feature>
<dbReference type="PANTHER" id="PTHR34468:SF3">
    <property type="entry name" value="OS03G0288900 PROTEIN"/>
    <property type="match status" value="1"/>
</dbReference>
<evidence type="ECO:0000313" key="3">
    <source>
        <dbReference type="Proteomes" id="UP000237347"/>
    </source>
</evidence>
<feature type="region of interest" description="Disordered" evidence="1">
    <location>
        <begin position="52"/>
        <end position="102"/>
    </location>
</feature>
<feature type="region of interest" description="Disordered" evidence="1">
    <location>
        <begin position="1"/>
        <end position="35"/>
    </location>
</feature>
<dbReference type="PANTHER" id="PTHR34468">
    <property type="entry name" value="MICROTUBULE-ASSOCIATED FUTSCH-LIKE PROTEIN"/>
    <property type="match status" value="1"/>
</dbReference>
<organism evidence="2 3">
    <name type="scientific">Quercus suber</name>
    <name type="common">Cork oak</name>
    <dbReference type="NCBI Taxonomy" id="58331"/>
    <lineage>
        <taxon>Eukaryota</taxon>
        <taxon>Viridiplantae</taxon>
        <taxon>Streptophyta</taxon>
        <taxon>Embryophyta</taxon>
        <taxon>Tracheophyta</taxon>
        <taxon>Spermatophyta</taxon>
        <taxon>Magnoliopsida</taxon>
        <taxon>eudicotyledons</taxon>
        <taxon>Gunneridae</taxon>
        <taxon>Pentapetalae</taxon>
        <taxon>rosids</taxon>
        <taxon>fabids</taxon>
        <taxon>Fagales</taxon>
        <taxon>Fagaceae</taxon>
        <taxon>Quercus</taxon>
    </lineage>
</organism>
<comment type="caution">
    <text evidence="2">The sequence shown here is derived from an EMBL/GenBank/DDBJ whole genome shotgun (WGS) entry which is preliminary data.</text>
</comment>
<accession>A0AAW0JHM0</accession>
<dbReference type="Proteomes" id="UP000237347">
    <property type="component" value="Unassembled WGS sequence"/>
</dbReference>
<feature type="compositionally biased region" description="Basic and acidic residues" evidence="1">
    <location>
        <begin position="263"/>
        <end position="281"/>
    </location>
</feature>
<protein>
    <submittedName>
        <fullName evidence="2">Uncharacterized protein</fullName>
    </submittedName>
</protein>
<keyword evidence="3" id="KW-1185">Reference proteome</keyword>
<feature type="region of interest" description="Disordered" evidence="1">
    <location>
        <begin position="239"/>
        <end position="281"/>
    </location>
</feature>
<evidence type="ECO:0000313" key="2">
    <source>
        <dbReference type="EMBL" id="KAK7826389.1"/>
    </source>
</evidence>
<name>A0AAW0JHM0_QUESU</name>
<gene>
    <name evidence="2" type="ORF">CFP56_032296</name>
</gene>
<dbReference type="EMBL" id="PKMF04000548">
    <property type="protein sequence ID" value="KAK7826389.1"/>
    <property type="molecule type" value="Genomic_DNA"/>
</dbReference>
<sequence>MDHNSTPYPGKSRPIKPKFNRTATKALNKEPPQISRQRRVFGTVRNTNVPVKTVTEKPIIKPTSRIAQKQPKSTRTTLPTTDTATEPVAEAVEQTTPEKTTPKLKKKSVSFIEEVEEKDATNLEANNMVLPKTPVAPRSLTRAKSPGTPYHSAENCSKCRFDRLETSSYWLSQIKLAESVGKHFVSAAFFGLAFESKAEPIRSLRVELKRYLVRHGYLSGQTEWREVSVSYGLLKDRSNTGEVDSGVEQSGTWEPTGNELDQEQTKEHFVEETESKTNRLW</sequence>
<dbReference type="AlphaFoldDB" id="A0AAW0JHM0"/>